<dbReference type="GO" id="GO:0016787">
    <property type="term" value="F:hydrolase activity"/>
    <property type="evidence" value="ECO:0007669"/>
    <property type="project" value="UniProtKB-ARBA"/>
</dbReference>
<dbReference type="InterPro" id="IPR002591">
    <property type="entry name" value="Phosphodiest/P_Trfase"/>
</dbReference>
<dbReference type="Gene3D" id="3.40.720.10">
    <property type="entry name" value="Alkaline Phosphatase, subunit A"/>
    <property type="match status" value="1"/>
</dbReference>
<dbReference type="EMBL" id="OBEG01000008">
    <property type="protein sequence ID" value="SNY89279.1"/>
    <property type="molecule type" value="Genomic_DNA"/>
</dbReference>
<dbReference type="InterPro" id="IPR017850">
    <property type="entry name" value="Alkaline_phosphatase_core_sf"/>
</dbReference>
<proteinExistence type="predicted"/>
<dbReference type="STRING" id="1379680.GCA_001612615_01027"/>
<accession>A0A285LWG6</accession>
<reference evidence="2 3" key="1">
    <citation type="submission" date="2017-09" db="EMBL/GenBank/DDBJ databases">
        <authorList>
            <person name="Ehlers B."/>
            <person name="Leendertz F.H."/>
        </authorList>
    </citation>
    <scope>NUCLEOTIDE SEQUENCE [LARGE SCALE GENOMIC DNA]</scope>
    <source>
        <strain evidence="2 3">DSM 45537</strain>
    </source>
</reference>
<evidence type="ECO:0000313" key="3">
    <source>
        <dbReference type="Proteomes" id="UP000219565"/>
    </source>
</evidence>
<dbReference type="PANTHER" id="PTHR10151:SF120">
    <property type="entry name" value="BIS(5'-ADENOSYL)-TRIPHOSPHATASE"/>
    <property type="match status" value="1"/>
</dbReference>
<dbReference type="PANTHER" id="PTHR10151">
    <property type="entry name" value="ECTONUCLEOTIDE PYROPHOSPHATASE/PHOSPHODIESTERASE"/>
    <property type="match status" value="1"/>
</dbReference>
<dbReference type="Pfam" id="PF01663">
    <property type="entry name" value="Phosphodiest"/>
    <property type="match status" value="1"/>
</dbReference>
<dbReference type="SUPFAM" id="SSF53649">
    <property type="entry name" value="Alkaline phosphatase-like"/>
    <property type="match status" value="1"/>
</dbReference>
<dbReference type="OrthoDB" id="1956004at2"/>
<dbReference type="Proteomes" id="UP000219565">
    <property type="component" value="Unassembled WGS sequence"/>
</dbReference>
<gene>
    <name evidence="2" type="ORF">SAMN04244553_6286</name>
</gene>
<dbReference type="RefSeq" id="WP_097248003.1">
    <property type="nucleotide sequence ID" value="NZ_OBEG01000008.1"/>
</dbReference>
<keyword evidence="1" id="KW-0732">Signal</keyword>
<evidence type="ECO:0000313" key="2">
    <source>
        <dbReference type="EMBL" id="SNY89279.1"/>
    </source>
</evidence>
<name>A0A285LWG6_9NOCA</name>
<feature type="signal peptide" evidence="1">
    <location>
        <begin position="1"/>
        <end position="24"/>
    </location>
</feature>
<dbReference type="AlphaFoldDB" id="A0A285LWG6"/>
<keyword evidence="3" id="KW-1185">Reference proteome</keyword>
<feature type="chain" id="PRO_5039159367" evidence="1">
    <location>
        <begin position="25"/>
        <end position="305"/>
    </location>
</feature>
<protein>
    <submittedName>
        <fullName evidence="2">Type I phosphodiesterase / nucleotide pyrophosphatase</fullName>
    </submittedName>
</protein>
<evidence type="ECO:0000256" key="1">
    <source>
        <dbReference type="SAM" id="SignalP"/>
    </source>
</evidence>
<sequence length="305" mass="32182">MRRRSLLRATAVVAAALVPGAVTATAASGRTKVLVIGLDGAMYAKIREARAPNLLRLVAAGTLSQTSLVPHISLSGPSWATALTGVWDRKHGVTHNDFDDDPFDRYPTVFTLLERAGRRTAAIATWSKIATIAGSGASHASRIRVTAPVPDDPDEAKTDAATADAAIAELTGDAPDFLFVHLDQVDFAGHRHGAASKAFLDATTRVDREVGRIVAAVDARHGEHWTVLVTTDHGHLPKGGHGGQTRDETATFVIARGPDFAPGVTDAHYALVDITPTALDLLGVPIPRGLDGGSMRARPATAREW</sequence>
<organism evidence="2 3">
    <name type="scientific">Nocardia amikacinitolerans</name>
    <dbReference type="NCBI Taxonomy" id="756689"/>
    <lineage>
        <taxon>Bacteria</taxon>
        <taxon>Bacillati</taxon>
        <taxon>Actinomycetota</taxon>
        <taxon>Actinomycetes</taxon>
        <taxon>Mycobacteriales</taxon>
        <taxon>Nocardiaceae</taxon>
        <taxon>Nocardia</taxon>
    </lineage>
</organism>